<dbReference type="InterPro" id="IPR027267">
    <property type="entry name" value="AH/BAR_dom_sf"/>
</dbReference>
<dbReference type="SUPFAM" id="SSF103657">
    <property type="entry name" value="BAR/IMD domain-like"/>
    <property type="match status" value="1"/>
</dbReference>
<name>A0AAF5PKY8_WUCBA</name>
<sequence length="241" mass="27764">MHEKNKLFFLFTPITRFSFCEHFTNLISIRMEEVFYEKLELRKESRLNNLEQLAQAMNDAGNEFGPALHMVNALLKTAQAEFRLGKGERNFIINSCASNTLLPVRFLEGGMKTIHLNTKRLDLDAAKSRLRKTKSGEAQGNLGSSFWSEQAEADLCVVQAEFDKQAEIMKLLLEGIQTAHNSHLKCLRDFVESQMSFYVLAYQHMADIIYQHIIYYSENFLGDLFNRKFVFWLFLLAAAAS</sequence>
<accession>A0AAF5PKY8</accession>
<feature type="domain" description="BAR" evidence="1">
    <location>
        <begin position="1"/>
        <end position="214"/>
    </location>
</feature>
<evidence type="ECO:0000313" key="3">
    <source>
        <dbReference type="WBParaSite" id="mrna-Wban_02210"/>
    </source>
</evidence>
<reference evidence="3" key="3">
    <citation type="submission" date="2024-02" db="UniProtKB">
        <authorList>
            <consortium name="WormBaseParasite"/>
        </authorList>
    </citation>
    <scope>IDENTIFICATION</scope>
    <source>
        <strain evidence="3">pt0022</strain>
    </source>
</reference>
<dbReference type="SMART" id="SM00721">
    <property type="entry name" value="BAR"/>
    <property type="match status" value="1"/>
</dbReference>
<dbReference type="Proteomes" id="UP000093561">
    <property type="component" value="Unassembled WGS sequence"/>
</dbReference>
<organism evidence="2 3">
    <name type="scientific">Wuchereria bancrofti</name>
    <dbReference type="NCBI Taxonomy" id="6293"/>
    <lineage>
        <taxon>Eukaryota</taxon>
        <taxon>Metazoa</taxon>
        <taxon>Ecdysozoa</taxon>
        <taxon>Nematoda</taxon>
        <taxon>Chromadorea</taxon>
        <taxon>Rhabditida</taxon>
        <taxon>Spirurina</taxon>
        <taxon>Spiruromorpha</taxon>
        <taxon>Filarioidea</taxon>
        <taxon>Onchocercidae</taxon>
        <taxon>Wuchereria</taxon>
    </lineage>
</organism>
<dbReference type="AlphaFoldDB" id="A0AAF5PKY8"/>
<reference evidence="2" key="2">
    <citation type="journal article" date="2016" name="Mol. Ecol.">
        <title>Population genomics of the filarial nematode parasite Wuchereria bancrofti from mosquitoes.</title>
        <authorList>
            <person name="Small S.T."/>
            <person name="Reimer L.J."/>
            <person name="Tisch D.J."/>
            <person name="King C.L."/>
            <person name="Christensen B.M."/>
            <person name="Siba P.M."/>
            <person name="Kazura J.W."/>
            <person name="Serre D."/>
            <person name="Zimmerman P.A."/>
        </authorList>
    </citation>
    <scope>NUCLEOTIDE SEQUENCE</scope>
    <source>
        <strain evidence="2">pt0022</strain>
    </source>
</reference>
<dbReference type="Pfam" id="PF03114">
    <property type="entry name" value="BAR"/>
    <property type="match status" value="1"/>
</dbReference>
<dbReference type="WBParaSite" id="mrna-Wban_02210">
    <property type="protein sequence ID" value="mrna-Wban_02210"/>
    <property type="gene ID" value="Wban_02210"/>
</dbReference>
<protein>
    <recommendedName>
        <fullName evidence="1">BAR domain-containing protein</fullName>
    </recommendedName>
</protein>
<proteinExistence type="predicted"/>
<evidence type="ECO:0000259" key="1">
    <source>
        <dbReference type="SMART" id="SM00721"/>
    </source>
</evidence>
<reference evidence="2" key="1">
    <citation type="submission" date="2015-03" db="EMBL/GenBank/DDBJ databases">
        <title>Wuchereria bancrofti Genome Sequencing Papua New Guinea Strain.</title>
        <authorList>
            <person name="Small S.T."/>
            <person name="Serre D."/>
            <person name="Zimmerman P.A."/>
        </authorList>
    </citation>
    <scope>NUCLEOTIDE SEQUENCE [LARGE SCALE GENOMIC DNA]</scope>
    <source>
        <strain evidence="2">pt0022</strain>
    </source>
</reference>
<evidence type="ECO:0000313" key="2">
    <source>
        <dbReference type="Proteomes" id="UP000093561"/>
    </source>
</evidence>
<dbReference type="Gene3D" id="1.20.1270.60">
    <property type="entry name" value="Arfaptin homology (AH) domain/BAR domain"/>
    <property type="match status" value="1"/>
</dbReference>
<dbReference type="InterPro" id="IPR004148">
    <property type="entry name" value="BAR_dom"/>
</dbReference>
<dbReference type="GO" id="GO:0005737">
    <property type="term" value="C:cytoplasm"/>
    <property type="evidence" value="ECO:0007669"/>
    <property type="project" value="InterPro"/>
</dbReference>